<evidence type="ECO:0000313" key="4">
    <source>
        <dbReference type="RefSeq" id="XP_013777539.1"/>
    </source>
</evidence>
<dbReference type="Gene3D" id="3.30.2140.20">
    <property type="match status" value="1"/>
</dbReference>
<protein>
    <recommendedName>
        <fullName evidence="2">arylamine N-acetyltransferase</fullName>
        <ecNumber evidence="2">2.3.1.5</ecNumber>
    </recommendedName>
</protein>
<evidence type="ECO:0000256" key="1">
    <source>
        <dbReference type="ARBA" id="ARBA00006547"/>
    </source>
</evidence>
<dbReference type="PANTHER" id="PTHR11786:SF0">
    <property type="entry name" value="ARYLAMINE N-ACETYLTRANSFERASE 4-RELATED"/>
    <property type="match status" value="1"/>
</dbReference>
<dbReference type="InterPro" id="IPR053710">
    <property type="entry name" value="Arylamine_NAT_domain_sf"/>
</dbReference>
<dbReference type="RefSeq" id="XP_022245364.1">
    <property type="nucleotide sequence ID" value="XM_022389656.1"/>
</dbReference>
<comment type="similarity">
    <text evidence="1">Belongs to the arylamine N-acetyltransferase family.</text>
</comment>
<dbReference type="Pfam" id="PF00797">
    <property type="entry name" value="Acetyltransf_2"/>
    <property type="match status" value="1"/>
</dbReference>
<accession>A0ABM1SNZ3</accession>
<dbReference type="RefSeq" id="XP_022245349.1">
    <property type="nucleotide sequence ID" value="XM_022389641.1"/>
</dbReference>
<evidence type="ECO:0000313" key="10">
    <source>
        <dbReference type="RefSeq" id="XP_022245369.1"/>
    </source>
</evidence>
<sequence length="295" mass="34127">MMNAKSRLTRREALQFLKDILGILEPEFKLVSDRVSLVNEVIQAFSEEIPFQNLDLLSQDVNEKHLPTWDEIHLAVLQKRGGLCYTLNVFMKELLAALGFDVYHAACAIFHPDNHIATIVKGLTHTGSRHLVDISGYPIFEAIALDFKVESNIYRHSFLQYKFVLENNLIVRFHCRDKHDSLNMSSSFLFNGWVRFCEIDLTPRHLSYFNCTMARVYTDPNVSFSFFKTLRLLRFPKLKAVGVKDDFEFTEGANHQLNFKKLSKLEAISFIKEHFSQFCGSEIETALSRLQFFTA</sequence>
<dbReference type="RefSeq" id="XP_022245352.1">
    <property type="nucleotide sequence ID" value="XM_022389644.1"/>
</dbReference>
<gene>
    <name evidence="4 5 6 7 8 9 10" type="primary">LOC106462182</name>
</gene>
<dbReference type="PANTHER" id="PTHR11786">
    <property type="entry name" value="N-HYDROXYARYLAMINE O-ACETYLTRANSFERASE"/>
    <property type="match status" value="1"/>
</dbReference>
<evidence type="ECO:0000313" key="6">
    <source>
        <dbReference type="RefSeq" id="XP_022245349.1"/>
    </source>
</evidence>
<dbReference type="RefSeq" id="XP_022245346.1">
    <property type="nucleotide sequence ID" value="XM_022389638.1"/>
</dbReference>
<organism evidence="3 6">
    <name type="scientific">Limulus polyphemus</name>
    <name type="common">Atlantic horseshoe crab</name>
    <dbReference type="NCBI Taxonomy" id="6850"/>
    <lineage>
        <taxon>Eukaryota</taxon>
        <taxon>Metazoa</taxon>
        <taxon>Ecdysozoa</taxon>
        <taxon>Arthropoda</taxon>
        <taxon>Chelicerata</taxon>
        <taxon>Merostomata</taxon>
        <taxon>Xiphosura</taxon>
        <taxon>Limulidae</taxon>
        <taxon>Limulus</taxon>
    </lineage>
</organism>
<evidence type="ECO:0000313" key="5">
    <source>
        <dbReference type="RefSeq" id="XP_022245346.1"/>
    </source>
</evidence>
<evidence type="ECO:0000256" key="2">
    <source>
        <dbReference type="ARBA" id="ARBA00012701"/>
    </source>
</evidence>
<dbReference type="RefSeq" id="XP_013777539.1">
    <property type="nucleotide sequence ID" value="XM_013922085.2"/>
</dbReference>
<evidence type="ECO:0000313" key="3">
    <source>
        <dbReference type="Proteomes" id="UP000694941"/>
    </source>
</evidence>
<dbReference type="InterPro" id="IPR038765">
    <property type="entry name" value="Papain-like_cys_pep_sf"/>
</dbReference>
<dbReference type="InterPro" id="IPR001447">
    <property type="entry name" value="Arylamine_N-AcTrfase"/>
</dbReference>
<dbReference type="RefSeq" id="XP_022245369.1">
    <property type="nucleotide sequence ID" value="XM_022389661.1"/>
</dbReference>
<dbReference type="EC" id="2.3.1.5" evidence="2"/>
<dbReference type="SUPFAM" id="SSF54001">
    <property type="entry name" value="Cysteine proteinases"/>
    <property type="match status" value="1"/>
</dbReference>
<evidence type="ECO:0000313" key="8">
    <source>
        <dbReference type="RefSeq" id="XP_022245360.1"/>
    </source>
</evidence>
<dbReference type="Proteomes" id="UP000694941">
    <property type="component" value="Unplaced"/>
</dbReference>
<name>A0ABM1SNZ3_LIMPO</name>
<evidence type="ECO:0000313" key="7">
    <source>
        <dbReference type="RefSeq" id="XP_022245352.1"/>
    </source>
</evidence>
<proteinExistence type="inferred from homology"/>
<dbReference type="GeneID" id="106462182"/>
<evidence type="ECO:0000313" key="9">
    <source>
        <dbReference type="RefSeq" id="XP_022245364.1"/>
    </source>
</evidence>
<keyword evidence="3" id="KW-1185">Reference proteome</keyword>
<reference evidence="4 5" key="1">
    <citation type="submission" date="2025-05" db="UniProtKB">
        <authorList>
            <consortium name="RefSeq"/>
        </authorList>
    </citation>
    <scope>IDENTIFICATION</scope>
    <source>
        <tissue evidence="4 5">Muscle</tissue>
    </source>
</reference>
<dbReference type="RefSeq" id="XP_022245360.1">
    <property type="nucleotide sequence ID" value="XM_022389652.1"/>
</dbReference>